<dbReference type="PROSITE" id="PS50109">
    <property type="entry name" value="HIS_KIN"/>
    <property type="match status" value="1"/>
</dbReference>
<dbReference type="SUPFAM" id="SSF55874">
    <property type="entry name" value="ATPase domain of HSP90 chaperone/DNA topoisomerase II/histidine kinase"/>
    <property type="match status" value="1"/>
</dbReference>
<dbReference type="GO" id="GO:0000155">
    <property type="term" value="F:phosphorelay sensor kinase activity"/>
    <property type="evidence" value="ECO:0007669"/>
    <property type="project" value="InterPro"/>
</dbReference>
<evidence type="ECO:0000256" key="9">
    <source>
        <dbReference type="SAM" id="Phobius"/>
    </source>
</evidence>
<dbReference type="Proteomes" id="UP001165378">
    <property type="component" value="Unassembled WGS sequence"/>
</dbReference>
<keyword evidence="3" id="KW-0597">Phosphoprotein</keyword>
<evidence type="ECO:0000256" key="2">
    <source>
        <dbReference type="ARBA" id="ARBA00012438"/>
    </source>
</evidence>
<dbReference type="Gene3D" id="1.20.5.1930">
    <property type="match status" value="1"/>
</dbReference>
<dbReference type="InterPro" id="IPR003594">
    <property type="entry name" value="HATPase_dom"/>
</dbReference>
<feature type="domain" description="Histidine kinase" evidence="10">
    <location>
        <begin position="466"/>
        <end position="551"/>
    </location>
</feature>
<name>A0AA41U0V7_9ACTN</name>
<evidence type="ECO:0000256" key="6">
    <source>
        <dbReference type="ARBA" id="ARBA00022777"/>
    </source>
</evidence>
<dbReference type="GO" id="GO:0016020">
    <property type="term" value="C:membrane"/>
    <property type="evidence" value="ECO:0007669"/>
    <property type="project" value="InterPro"/>
</dbReference>
<comment type="catalytic activity">
    <reaction evidence="1">
        <text>ATP + protein L-histidine = ADP + protein N-phospho-L-histidine.</text>
        <dbReference type="EC" id="2.7.13.3"/>
    </reaction>
</comment>
<evidence type="ECO:0000256" key="3">
    <source>
        <dbReference type="ARBA" id="ARBA00022553"/>
    </source>
</evidence>
<feature type="transmembrane region" description="Helical" evidence="9">
    <location>
        <begin position="58"/>
        <end position="76"/>
    </location>
</feature>
<comment type="caution">
    <text evidence="11">The sequence shown here is derived from an EMBL/GenBank/DDBJ whole genome shotgun (WGS) entry which is preliminary data.</text>
</comment>
<dbReference type="CDD" id="cd16917">
    <property type="entry name" value="HATPase_UhpB-NarQ-NarX-like"/>
    <property type="match status" value="1"/>
</dbReference>
<dbReference type="PANTHER" id="PTHR24421:SF10">
    <property type="entry name" value="NITRATE_NITRITE SENSOR PROTEIN NARQ"/>
    <property type="match status" value="1"/>
</dbReference>
<keyword evidence="12" id="KW-1185">Reference proteome</keyword>
<feature type="transmembrane region" description="Helical" evidence="9">
    <location>
        <begin position="192"/>
        <end position="213"/>
    </location>
</feature>
<dbReference type="InterPro" id="IPR005467">
    <property type="entry name" value="His_kinase_dom"/>
</dbReference>
<dbReference type="GO" id="GO:0005524">
    <property type="term" value="F:ATP binding"/>
    <property type="evidence" value="ECO:0007669"/>
    <property type="project" value="UniProtKB-KW"/>
</dbReference>
<organism evidence="11 12">
    <name type="scientific">Yinghuangia soli</name>
    <dbReference type="NCBI Taxonomy" id="2908204"/>
    <lineage>
        <taxon>Bacteria</taxon>
        <taxon>Bacillati</taxon>
        <taxon>Actinomycetota</taxon>
        <taxon>Actinomycetes</taxon>
        <taxon>Kitasatosporales</taxon>
        <taxon>Streptomycetaceae</taxon>
        <taxon>Yinghuangia</taxon>
    </lineage>
</organism>
<protein>
    <recommendedName>
        <fullName evidence="2">histidine kinase</fullName>
        <ecNumber evidence="2">2.7.13.3</ecNumber>
    </recommendedName>
</protein>
<evidence type="ECO:0000313" key="12">
    <source>
        <dbReference type="Proteomes" id="UP001165378"/>
    </source>
</evidence>
<dbReference type="GO" id="GO:0046983">
    <property type="term" value="F:protein dimerization activity"/>
    <property type="evidence" value="ECO:0007669"/>
    <property type="project" value="InterPro"/>
</dbReference>
<accession>A0AA41U0V7</accession>
<feature type="transmembrane region" description="Helical" evidence="9">
    <location>
        <begin position="161"/>
        <end position="180"/>
    </location>
</feature>
<keyword evidence="9" id="KW-0472">Membrane</keyword>
<keyword evidence="8" id="KW-0902">Two-component regulatory system</keyword>
<feature type="transmembrane region" description="Helical" evidence="9">
    <location>
        <begin position="83"/>
        <end position="101"/>
    </location>
</feature>
<dbReference type="Pfam" id="PF02518">
    <property type="entry name" value="HATPase_c"/>
    <property type="match status" value="1"/>
</dbReference>
<proteinExistence type="predicted"/>
<dbReference type="PANTHER" id="PTHR24421">
    <property type="entry name" value="NITRATE/NITRITE SENSOR PROTEIN NARX-RELATED"/>
    <property type="match status" value="1"/>
</dbReference>
<evidence type="ECO:0000256" key="8">
    <source>
        <dbReference type="ARBA" id="ARBA00023012"/>
    </source>
</evidence>
<evidence type="ECO:0000313" key="11">
    <source>
        <dbReference type="EMBL" id="MCF2530188.1"/>
    </source>
</evidence>
<dbReference type="RefSeq" id="WP_235054857.1">
    <property type="nucleotide sequence ID" value="NZ_JAKFHA010000015.1"/>
</dbReference>
<keyword evidence="9" id="KW-1133">Transmembrane helix</keyword>
<dbReference type="AlphaFoldDB" id="A0AA41U0V7"/>
<evidence type="ECO:0000256" key="1">
    <source>
        <dbReference type="ARBA" id="ARBA00000085"/>
    </source>
</evidence>
<gene>
    <name evidence="11" type="ORF">LZ495_23600</name>
</gene>
<keyword evidence="4" id="KW-0808">Transferase</keyword>
<keyword evidence="7 11" id="KW-0067">ATP-binding</keyword>
<feature type="transmembrane region" description="Helical" evidence="9">
    <location>
        <begin position="219"/>
        <end position="238"/>
    </location>
</feature>
<evidence type="ECO:0000256" key="7">
    <source>
        <dbReference type="ARBA" id="ARBA00022840"/>
    </source>
</evidence>
<evidence type="ECO:0000256" key="5">
    <source>
        <dbReference type="ARBA" id="ARBA00022741"/>
    </source>
</evidence>
<keyword evidence="6" id="KW-0418">Kinase</keyword>
<dbReference type="Gene3D" id="3.30.565.10">
    <property type="entry name" value="Histidine kinase-like ATPase, C-terminal domain"/>
    <property type="match status" value="1"/>
</dbReference>
<sequence length="555" mass="57252">MALLDRPAGGTGPIAVLGPADRPGPVHLHPPRAIAFAGGCHVLAAVAAESAAPARSSFAHAPLITACALAGTLITLAPRRGPWLALALPAVVLAQAAWPALPARVPVAALVLALVALGAALVRAAPGHWHHLPAAALGGILAAAAYSAPDSAVPSGALVPLTVLFLLTPPLAVLVARATGRTGELDRLTRRMAFRVPIAVLAIIACIALTAVLRPLLPASGLLVVGAAAAVHVAVALWSHSRGRRLAEQAARHEAVLEAAILVLSDEAADPADNLRRVAALAATELGVAGVVVELDTVSAGHGQTVERPVDVALVCRGRDLGRLHIHSERALDTRTLTTVDRLARQLAAFAYAVLRLDDARSAEREHLRRELHDGVGHALASAVMRLDPGRHAEHLRPVLAPAHAHVSTALEDLRSIVRGAAPPQLVRDGLADALRALTRDPDGPAVLLTFHGDCQAVSAAVQQDVYRIVQEALTNARRHADAGRVFVSVATTDRMHVEIVDDGRGLPAGPVPGTGLASIRTRIRQLGGDCAIGRAAGGGTRIAFTVPLTPTDAA</sequence>
<dbReference type="Pfam" id="PF07730">
    <property type="entry name" value="HisKA_3"/>
    <property type="match status" value="1"/>
</dbReference>
<dbReference type="InterPro" id="IPR036890">
    <property type="entry name" value="HATPase_C_sf"/>
</dbReference>
<dbReference type="EC" id="2.7.13.3" evidence="2"/>
<dbReference type="InterPro" id="IPR011712">
    <property type="entry name" value="Sig_transdc_His_kin_sub3_dim/P"/>
</dbReference>
<feature type="transmembrane region" description="Helical" evidence="9">
    <location>
        <begin position="107"/>
        <end position="125"/>
    </location>
</feature>
<keyword evidence="5" id="KW-0547">Nucleotide-binding</keyword>
<dbReference type="InterPro" id="IPR050482">
    <property type="entry name" value="Sensor_HK_TwoCompSys"/>
</dbReference>
<dbReference type="SMART" id="SM00387">
    <property type="entry name" value="HATPase_c"/>
    <property type="match status" value="1"/>
</dbReference>
<evidence type="ECO:0000259" key="10">
    <source>
        <dbReference type="PROSITE" id="PS50109"/>
    </source>
</evidence>
<keyword evidence="9" id="KW-0812">Transmembrane</keyword>
<dbReference type="EMBL" id="JAKFHA010000015">
    <property type="protein sequence ID" value="MCF2530188.1"/>
    <property type="molecule type" value="Genomic_DNA"/>
</dbReference>
<reference evidence="11" key="1">
    <citation type="submission" date="2022-01" db="EMBL/GenBank/DDBJ databases">
        <title>Genome-Based Taxonomic Classification of the Phylum Actinobacteria.</title>
        <authorList>
            <person name="Gao Y."/>
        </authorList>
    </citation>
    <scope>NUCLEOTIDE SEQUENCE</scope>
    <source>
        <strain evidence="11">KLBMP 8922</strain>
    </source>
</reference>
<evidence type="ECO:0000256" key="4">
    <source>
        <dbReference type="ARBA" id="ARBA00022679"/>
    </source>
</evidence>
<feature type="transmembrane region" description="Helical" evidence="9">
    <location>
        <begin position="132"/>
        <end position="149"/>
    </location>
</feature>